<evidence type="ECO:0000256" key="5">
    <source>
        <dbReference type="ARBA" id="ARBA00023267"/>
    </source>
</evidence>
<dbReference type="SUPFAM" id="SSF56059">
    <property type="entry name" value="Glutathione synthetase ATP-binding domain-like"/>
    <property type="match status" value="1"/>
</dbReference>
<dbReference type="InterPro" id="IPR011053">
    <property type="entry name" value="Single_hybrid_motif"/>
</dbReference>
<dbReference type="SUPFAM" id="SSF51230">
    <property type="entry name" value="Single hybrid motif"/>
    <property type="match status" value="1"/>
</dbReference>
<dbReference type="PROSITE" id="PS50979">
    <property type="entry name" value="BC"/>
    <property type="match status" value="1"/>
</dbReference>
<dbReference type="InterPro" id="IPR005479">
    <property type="entry name" value="CPAse_ATP-bd"/>
</dbReference>
<organism evidence="11 12">
    <name type="scientific">Fodinicola feengrottensis</name>
    <dbReference type="NCBI Taxonomy" id="435914"/>
    <lineage>
        <taxon>Bacteria</taxon>
        <taxon>Bacillati</taxon>
        <taxon>Actinomycetota</taxon>
        <taxon>Actinomycetes</taxon>
        <taxon>Mycobacteriales</taxon>
        <taxon>Fodinicola</taxon>
    </lineage>
</organism>
<dbReference type="EMBL" id="BAAANY010000009">
    <property type="protein sequence ID" value="GAA1677318.1"/>
    <property type="molecule type" value="Genomic_DNA"/>
</dbReference>
<dbReference type="Pfam" id="PF21139">
    <property type="entry name" value="BT_MCC_alpha"/>
    <property type="match status" value="1"/>
</dbReference>
<dbReference type="SUPFAM" id="SSF52440">
    <property type="entry name" value="PreATP-grasp domain"/>
    <property type="match status" value="1"/>
</dbReference>
<reference evidence="12" key="1">
    <citation type="journal article" date="2019" name="Int. J. Syst. Evol. Microbiol.">
        <title>The Global Catalogue of Microorganisms (GCM) 10K type strain sequencing project: providing services to taxonomists for standard genome sequencing and annotation.</title>
        <authorList>
            <consortium name="The Broad Institute Genomics Platform"/>
            <consortium name="The Broad Institute Genome Sequencing Center for Infectious Disease"/>
            <person name="Wu L."/>
            <person name="Ma J."/>
        </authorList>
    </citation>
    <scope>NUCLEOTIDE SEQUENCE [LARGE SCALE GENOMIC DNA]</scope>
    <source>
        <strain evidence="12">JCM 14718</strain>
    </source>
</reference>
<dbReference type="Gene3D" id="3.30.470.20">
    <property type="entry name" value="ATP-grasp fold, B domain"/>
    <property type="match status" value="1"/>
</dbReference>
<feature type="domain" description="ATP-grasp" evidence="9">
    <location>
        <begin position="122"/>
        <end position="317"/>
    </location>
</feature>
<keyword evidence="4 7" id="KW-0067">ATP-binding</keyword>
<dbReference type="PROSITE" id="PS00188">
    <property type="entry name" value="BIOTIN"/>
    <property type="match status" value="1"/>
</dbReference>
<dbReference type="PANTHER" id="PTHR18866:SF126">
    <property type="entry name" value="BIOTIN CARBOXYLASE"/>
    <property type="match status" value="1"/>
</dbReference>
<dbReference type="InterPro" id="IPR048429">
    <property type="entry name" value="MCC_alpha_BT"/>
</dbReference>
<dbReference type="SUPFAM" id="SSF51246">
    <property type="entry name" value="Rudiment single hybrid motif"/>
    <property type="match status" value="1"/>
</dbReference>
<keyword evidence="2" id="KW-0436">Ligase</keyword>
<evidence type="ECO:0000313" key="11">
    <source>
        <dbReference type="EMBL" id="GAA1677318.1"/>
    </source>
</evidence>
<dbReference type="Gene3D" id="2.40.50.100">
    <property type="match status" value="1"/>
</dbReference>
<protein>
    <submittedName>
        <fullName evidence="11">Biotin carboxylase N-terminal domain-containing protein</fullName>
    </submittedName>
</protein>
<dbReference type="InterPro" id="IPR005482">
    <property type="entry name" value="Biotin_COase_C"/>
</dbReference>
<dbReference type="InterPro" id="IPR011764">
    <property type="entry name" value="Biotin_carboxylation_dom"/>
</dbReference>
<dbReference type="PROSITE" id="PS50975">
    <property type="entry name" value="ATP_GRASP"/>
    <property type="match status" value="1"/>
</dbReference>
<dbReference type="PROSITE" id="PS00867">
    <property type="entry name" value="CPSASE_2"/>
    <property type="match status" value="1"/>
</dbReference>
<dbReference type="InterPro" id="IPR000089">
    <property type="entry name" value="Biotin_lipoyl"/>
</dbReference>
<feature type="domain" description="Biotin carboxylation" evidence="10">
    <location>
        <begin position="3"/>
        <end position="446"/>
    </location>
</feature>
<evidence type="ECO:0000259" key="10">
    <source>
        <dbReference type="PROSITE" id="PS50979"/>
    </source>
</evidence>
<evidence type="ECO:0000259" key="8">
    <source>
        <dbReference type="PROSITE" id="PS50968"/>
    </source>
</evidence>
<accession>A0ABP4STK0</accession>
<dbReference type="RefSeq" id="WP_344310519.1">
    <property type="nucleotide sequence ID" value="NZ_BAAANY010000009.1"/>
</dbReference>
<keyword evidence="12" id="KW-1185">Reference proteome</keyword>
<dbReference type="CDD" id="cd06850">
    <property type="entry name" value="biotinyl_domain"/>
    <property type="match status" value="1"/>
</dbReference>
<dbReference type="PROSITE" id="PS50968">
    <property type="entry name" value="BIOTINYL_LIPOYL"/>
    <property type="match status" value="1"/>
</dbReference>
<evidence type="ECO:0000256" key="7">
    <source>
        <dbReference type="PROSITE-ProRule" id="PRU00409"/>
    </source>
</evidence>
<evidence type="ECO:0000313" key="12">
    <source>
        <dbReference type="Proteomes" id="UP001500618"/>
    </source>
</evidence>
<dbReference type="InterPro" id="IPR001882">
    <property type="entry name" value="Biotin_BS"/>
</dbReference>
<dbReference type="Pfam" id="PF02786">
    <property type="entry name" value="CPSase_L_D2"/>
    <property type="match status" value="1"/>
</dbReference>
<dbReference type="InterPro" id="IPR005481">
    <property type="entry name" value="BC-like_N"/>
</dbReference>
<comment type="caution">
    <text evidence="11">The sequence shown here is derived from an EMBL/GenBank/DDBJ whole genome shotgun (WGS) entry which is preliminary data.</text>
</comment>
<sequence>MPQIHKLLVANRGEIAARVMRTASALGMGTVAVFSDPDADAPFVAQADEAVRLPGSSPRQTYLDADKIIAAAAATGADAVHPGYGFLSENAGFARKCVQAGLIFVGPPATAIDAMGSKLTAKKLMADAGVPVLPSSTVDSDTDLAAVATKIGFPVLVKAAFGGGGRGMRIVREPAEVVEAVERATSEAASAFGDGTVFIERYVESPRHIEVQIFGDQQGNVISLFERECSIQRRYQKIIEESPSPVVDDKLRAQLGEAAVAAGKAIGYVGAGTVEFVMDQAGDFFFLEVNTRLQVEHPVTELVTGLDLVALQLRVAEGSPLPAEATGAGITGSAIEARLYAEDVPAGFLPSTGTLHTFEVPEAAGVRVDTGVRSGSVVSVHYDAMLAKVIAYGRDRTEAARLLATALAGARIHGVTTNRDLLVAILREDEFLAGRIDTGYLTRHDPAVLSEPVGGPEVVRTHAIAAALADEAARRGDLTVLPTVPSGWRNVVTQPQLVTYRSGETAIEVGYRFGRGGLVVSADGQPVVDVRVHGATATAVDLEVAGVRRRFAVRRIADVSYVDSAVGSTALTEVPRFGDPEAAEHTGSLRAPMPGSVLRVLAEAGSSVRKGQPLLVLEAMKMEHTVAAPADGVLTEVSVAAGEQVDTGQVLAVVGDPA</sequence>
<proteinExistence type="predicted"/>
<gene>
    <name evidence="11" type="ORF">GCM10009765_28280</name>
</gene>
<feature type="domain" description="Lipoyl-binding" evidence="8">
    <location>
        <begin position="574"/>
        <end position="655"/>
    </location>
</feature>
<evidence type="ECO:0000256" key="4">
    <source>
        <dbReference type="ARBA" id="ARBA00022840"/>
    </source>
</evidence>
<evidence type="ECO:0000259" key="9">
    <source>
        <dbReference type="PROSITE" id="PS50975"/>
    </source>
</evidence>
<dbReference type="InterPro" id="IPR011761">
    <property type="entry name" value="ATP-grasp"/>
</dbReference>
<evidence type="ECO:0000256" key="2">
    <source>
        <dbReference type="ARBA" id="ARBA00022598"/>
    </source>
</evidence>
<dbReference type="PROSITE" id="PS00866">
    <property type="entry name" value="CPSASE_1"/>
    <property type="match status" value="1"/>
</dbReference>
<dbReference type="InterPro" id="IPR016185">
    <property type="entry name" value="PreATP-grasp_dom_sf"/>
</dbReference>
<dbReference type="SMART" id="SM00878">
    <property type="entry name" value="Biotin_carb_C"/>
    <property type="match status" value="1"/>
</dbReference>
<evidence type="ECO:0000256" key="6">
    <source>
        <dbReference type="ARBA" id="ARBA00048501"/>
    </source>
</evidence>
<evidence type="ECO:0000256" key="1">
    <source>
        <dbReference type="ARBA" id="ARBA00001953"/>
    </source>
</evidence>
<dbReference type="InterPro" id="IPR050856">
    <property type="entry name" value="Biotin_carboxylase_complex"/>
</dbReference>
<dbReference type="Pfam" id="PF02785">
    <property type="entry name" value="Biotin_carb_C"/>
    <property type="match status" value="1"/>
</dbReference>
<name>A0ABP4STK0_9ACTN</name>
<dbReference type="Proteomes" id="UP001500618">
    <property type="component" value="Unassembled WGS sequence"/>
</dbReference>
<dbReference type="Pfam" id="PF00364">
    <property type="entry name" value="Biotin_lipoyl"/>
    <property type="match status" value="1"/>
</dbReference>
<dbReference type="PANTHER" id="PTHR18866">
    <property type="entry name" value="CARBOXYLASE:PYRUVATE/ACETYL-COA/PROPIONYL-COA CARBOXYLASE"/>
    <property type="match status" value="1"/>
</dbReference>
<evidence type="ECO:0000256" key="3">
    <source>
        <dbReference type="ARBA" id="ARBA00022741"/>
    </source>
</evidence>
<keyword evidence="5" id="KW-0092">Biotin</keyword>
<comment type="catalytic activity">
    <reaction evidence="6">
        <text>N(6)-biotinyl-L-lysyl-[protein] + hydrogencarbonate + ATP = N(6)-carboxybiotinyl-L-lysyl-[protein] + ADP + phosphate + H(+)</text>
        <dbReference type="Rhea" id="RHEA:13501"/>
        <dbReference type="Rhea" id="RHEA-COMP:10505"/>
        <dbReference type="Rhea" id="RHEA-COMP:10506"/>
        <dbReference type="ChEBI" id="CHEBI:15378"/>
        <dbReference type="ChEBI" id="CHEBI:17544"/>
        <dbReference type="ChEBI" id="CHEBI:30616"/>
        <dbReference type="ChEBI" id="CHEBI:43474"/>
        <dbReference type="ChEBI" id="CHEBI:83144"/>
        <dbReference type="ChEBI" id="CHEBI:83145"/>
        <dbReference type="ChEBI" id="CHEBI:456216"/>
        <dbReference type="EC" id="6.3.4.14"/>
    </reaction>
    <physiologicalReaction direction="left-to-right" evidence="6">
        <dbReference type="Rhea" id="RHEA:13502"/>
    </physiologicalReaction>
</comment>
<keyword evidence="3 7" id="KW-0547">Nucleotide-binding</keyword>
<dbReference type="Pfam" id="PF00289">
    <property type="entry name" value="Biotin_carb_N"/>
    <property type="match status" value="1"/>
</dbReference>
<comment type="cofactor">
    <cofactor evidence="1">
        <name>biotin</name>
        <dbReference type="ChEBI" id="CHEBI:57586"/>
    </cofactor>
</comment>
<dbReference type="InterPro" id="IPR011054">
    <property type="entry name" value="Rudment_hybrid_motif"/>
</dbReference>